<dbReference type="RefSeq" id="WP_075973594.1">
    <property type="nucleotide sequence ID" value="NZ_MKQR01000007.1"/>
</dbReference>
<keyword evidence="1" id="KW-0808">Transferase</keyword>
<evidence type="ECO:0000313" key="1">
    <source>
        <dbReference type="EMBL" id="OLR94212.1"/>
    </source>
</evidence>
<proteinExistence type="predicted"/>
<evidence type="ECO:0000313" key="2">
    <source>
        <dbReference type="Proteomes" id="UP000186040"/>
    </source>
</evidence>
<sequence length="208" mass="22391">MRFRPVSPDALVERLVDAVAARGRGGWTRLLVDGAPPAGTGDLAAALVEPLRVLGHPVLRVRAADFLRPASLRFEHGKQDPDARLDLWLDEGALRREVLDPLDPGGTGRVLPSLWDAAADRATRADYAVLPPGGVLVLDGELLLGRGLPHELSVHLWLSPAALARRLAAEEHWALPAFARYEDEVDPLRAAGTGVRADDPRHPALLVA</sequence>
<gene>
    <name evidence="1" type="ORF">BJP25_10505</name>
</gene>
<dbReference type="Gene3D" id="3.40.50.300">
    <property type="entry name" value="P-loop containing nucleotide triphosphate hydrolases"/>
    <property type="match status" value="1"/>
</dbReference>
<dbReference type="InterPro" id="IPR027417">
    <property type="entry name" value="P-loop_NTPase"/>
</dbReference>
<dbReference type="GO" id="GO:0016301">
    <property type="term" value="F:kinase activity"/>
    <property type="evidence" value="ECO:0007669"/>
    <property type="project" value="UniProtKB-KW"/>
</dbReference>
<reference evidence="1 2" key="1">
    <citation type="submission" date="2016-10" db="EMBL/GenBank/DDBJ databases">
        <title>The Draft Genome Sequence of Actinokineospora bangkokensis 44EHWT reveals the biosynthetic pathway of antifungal compounds Thailandins with unusual extender unit butylmalonyl-CoA.</title>
        <authorList>
            <person name="Greule A."/>
            <person name="Intra B."/>
            <person name="Flemming S."/>
            <person name="Rommel M.G."/>
            <person name="Panbangred W."/>
            <person name="Bechthold A."/>
        </authorList>
    </citation>
    <scope>NUCLEOTIDE SEQUENCE [LARGE SCALE GENOMIC DNA]</scope>
    <source>
        <strain evidence="1 2">44EHW</strain>
    </source>
</reference>
<name>A0A1Q9LQB1_9PSEU</name>
<dbReference type="EMBL" id="MKQR01000007">
    <property type="protein sequence ID" value="OLR94212.1"/>
    <property type="molecule type" value="Genomic_DNA"/>
</dbReference>
<dbReference type="Proteomes" id="UP000186040">
    <property type="component" value="Unassembled WGS sequence"/>
</dbReference>
<keyword evidence="1" id="KW-0418">Kinase</keyword>
<dbReference type="OrthoDB" id="5186671at2"/>
<protein>
    <submittedName>
        <fullName evidence="1">Uridine kinase</fullName>
    </submittedName>
</protein>
<dbReference type="STRING" id="1193682.BJP25_10505"/>
<organism evidence="1 2">
    <name type="scientific">Actinokineospora bangkokensis</name>
    <dbReference type="NCBI Taxonomy" id="1193682"/>
    <lineage>
        <taxon>Bacteria</taxon>
        <taxon>Bacillati</taxon>
        <taxon>Actinomycetota</taxon>
        <taxon>Actinomycetes</taxon>
        <taxon>Pseudonocardiales</taxon>
        <taxon>Pseudonocardiaceae</taxon>
        <taxon>Actinokineospora</taxon>
    </lineage>
</organism>
<comment type="caution">
    <text evidence="1">The sequence shown here is derived from an EMBL/GenBank/DDBJ whole genome shotgun (WGS) entry which is preliminary data.</text>
</comment>
<accession>A0A1Q9LQB1</accession>
<keyword evidence="2" id="KW-1185">Reference proteome</keyword>
<dbReference type="AlphaFoldDB" id="A0A1Q9LQB1"/>